<dbReference type="STRING" id="1499966.U14_05711"/>
<dbReference type="InterPro" id="IPR010982">
    <property type="entry name" value="Lambda_DNA-bd_dom_sf"/>
</dbReference>
<dbReference type="SUPFAM" id="SSF47413">
    <property type="entry name" value="lambda repressor-like DNA-binding domains"/>
    <property type="match status" value="1"/>
</dbReference>
<dbReference type="Pfam" id="PF00356">
    <property type="entry name" value="LacI"/>
    <property type="match status" value="1"/>
</dbReference>
<dbReference type="PRINTS" id="PR00036">
    <property type="entry name" value="HTHLACI"/>
</dbReference>
<reference evidence="5" key="1">
    <citation type="journal article" date="2015" name="PeerJ">
        <title>First genomic representation of candidate bacterial phylum KSB3 points to enhanced environmental sensing as a trigger of wastewater bulking.</title>
        <authorList>
            <person name="Sekiguchi Y."/>
            <person name="Ohashi A."/>
            <person name="Parks D.H."/>
            <person name="Yamauchi T."/>
            <person name="Tyson G.W."/>
            <person name="Hugenholtz P."/>
        </authorList>
    </citation>
    <scope>NUCLEOTIDE SEQUENCE [LARGE SCALE GENOMIC DNA]</scope>
</reference>
<keyword evidence="2" id="KW-0238">DNA-binding</keyword>
<dbReference type="InterPro" id="IPR000843">
    <property type="entry name" value="HTH_LacI"/>
</dbReference>
<evidence type="ECO:0000313" key="5">
    <source>
        <dbReference type="EMBL" id="GAK54426.1"/>
    </source>
</evidence>
<organism evidence="5">
    <name type="scientific">Candidatus Moduliflexus flocculans</name>
    <dbReference type="NCBI Taxonomy" id="1499966"/>
    <lineage>
        <taxon>Bacteria</taxon>
        <taxon>Candidatus Moduliflexota</taxon>
        <taxon>Candidatus Moduliflexia</taxon>
        <taxon>Candidatus Moduliflexales</taxon>
        <taxon>Candidatus Moduliflexaceae</taxon>
    </lineage>
</organism>
<dbReference type="SMART" id="SM00354">
    <property type="entry name" value="HTH_LACI"/>
    <property type="match status" value="1"/>
</dbReference>
<dbReference type="InterPro" id="IPR028082">
    <property type="entry name" value="Peripla_BP_I"/>
</dbReference>
<dbReference type="InterPro" id="IPR025997">
    <property type="entry name" value="SBP_2_dom"/>
</dbReference>
<keyword evidence="6" id="KW-1185">Reference proteome</keyword>
<proteinExistence type="predicted"/>
<dbReference type="GO" id="GO:0000976">
    <property type="term" value="F:transcription cis-regulatory region binding"/>
    <property type="evidence" value="ECO:0007669"/>
    <property type="project" value="TreeGrafter"/>
</dbReference>
<evidence type="ECO:0000256" key="2">
    <source>
        <dbReference type="ARBA" id="ARBA00023125"/>
    </source>
</evidence>
<protein>
    <submittedName>
        <fullName evidence="5">Regulatory protein IclR</fullName>
    </submittedName>
</protein>
<dbReference type="Gene3D" id="1.10.260.40">
    <property type="entry name" value="lambda repressor-like DNA-binding domains"/>
    <property type="match status" value="1"/>
</dbReference>
<keyword evidence="1" id="KW-0805">Transcription regulation</keyword>
<dbReference type="PROSITE" id="PS00356">
    <property type="entry name" value="HTH_LACI_1"/>
    <property type="match status" value="1"/>
</dbReference>
<dbReference type="Proteomes" id="UP000030700">
    <property type="component" value="Unassembled WGS sequence"/>
</dbReference>
<evidence type="ECO:0000259" key="4">
    <source>
        <dbReference type="PROSITE" id="PS50932"/>
    </source>
</evidence>
<dbReference type="Pfam" id="PF13407">
    <property type="entry name" value="Peripla_BP_4"/>
    <property type="match status" value="1"/>
</dbReference>
<evidence type="ECO:0000313" key="6">
    <source>
        <dbReference type="Proteomes" id="UP000030700"/>
    </source>
</evidence>
<dbReference type="CDD" id="cd01392">
    <property type="entry name" value="HTH_LacI"/>
    <property type="match status" value="1"/>
</dbReference>
<dbReference type="Gene3D" id="3.40.50.2300">
    <property type="match status" value="2"/>
</dbReference>
<dbReference type="PROSITE" id="PS50932">
    <property type="entry name" value="HTH_LACI_2"/>
    <property type="match status" value="1"/>
</dbReference>
<dbReference type="PANTHER" id="PTHR30146">
    <property type="entry name" value="LACI-RELATED TRANSCRIPTIONAL REPRESSOR"/>
    <property type="match status" value="1"/>
</dbReference>
<dbReference type="GO" id="GO:0003700">
    <property type="term" value="F:DNA-binding transcription factor activity"/>
    <property type="evidence" value="ECO:0007669"/>
    <property type="project" value="TreeGrafter"/>
</dbReference>
<dbReference type="PANTHER" id="PTHR30146:SF109">
    <property type="entry name" value="HTH-TYPE TRANSCRIPTIONAL REGULATOR GALS"/>
    <property type="match status" value="1"/>
</dbReference>
<dbReference type="SUPFAM" id="SSF53822">
    <property type="entry name" value="Periplasmic binding protein-like I"/>
    <property type="match status" value="1"/>
</dbReference>
<sequence>MSSMKDVAKLAGVSISTVSRVVNNVAVDGNTKLKVEEAIKKLRYEPNLLARSLRQQVTSRGETLFPAPYAIYEKYREYAKTGASYPNQPGQGKKLGFAGNYGTQPFCIAVERNLIKHAKLAGFEDQNLLLLDNQYDPDIALRNADIMLEYAPDLFIEHQALVKINSMIAIKFADAGIPIVAVDVPIPGAPFMGCNDWQAATMGGEFMAKLIRERWGSWEALDLVILLQNPVGGEMTMLRSEGFATALAQEFGEQIETKILRADGGVGGAEQAKIAMDGILRTYPNAQRIALTSLNEETMAGALVALQNANRWKSDQIIAVTLGVDDLGKLQIRKGLSNGGVAFFPEKYAEYLIPAACAILEGAPVPSHMYVENVIITKENIDQYYP</sequence>
<dbReference type="HOGENOM" id="CLU_037628_6_1_0"/>
<feature type="domain" description="HTH lacI-type" evidence="4">
    <location>
        <begin position="2"/>
        <end position="55"/>
    </location>
</feature>
<dbReference type="AlphaFoldDB" id="A0A081BSP5"/>
<gene>
    <name evidence="5" type="ORF">U14_05711</name>
</gene>
<name>A0A081BSP5_9BACT</name>
<keyword evidence="3" id="KW-0804">Transcription</keyword>
<dbReference type="EMBL" id="DF820461">
    <property type="protein sequence ID" value="GAK54426.1"/>
    <property type="molecule type" value="Genomic_DNA"/>
</dbReference>
<evidence type="ECO:0000256" key="3">
    <source>
        <dbReference type="ARBA" id="ARBA00023163"/>
    </source>
</evidence>
<accession>A0A081BSP5</accession>
<evidence type="ECO:0000256" key="1">
    <source>
        <dbReference type="ARBA" id="ARBA00023015"/>
    </source>
</evidence>